<dbReference type="SUPFAM" id="SSF57196">
    <property type="entry name" value="EGF/Laminin"/>
    <property type="match status" value="2"/>
</dbReference>
<dbReference type="PANTHER" id="PTHR24049">
    <property type="entry name" value="CRUMBS FAMILY MEMBER"/>
    <property type="match status" value="1"/>
</dbReference>
<comment type="caution">
    <text evidence="4">Lacks conserved residue(s) required for the propagation of feature annotation.</text>
</comment>
<dbReference type="InterPro" id="IPR000742">
    <property type="entry name" value="EGF"/>
</dbReference>
<proteinExistence type="predicted"/>
<dbReference type="AlphaFoldDB" id="A0A4C1U2Q2"/>
<organism evidence="6 7">
    <name type="scientific">Eumeta variegata</name>
    <name type="common">Bagworm moth</name>
    <name type="synonym">Eumeta japonica</name>
    <dbReference type="NCBI Taxonomy" id="151549"/>
    <lineage>
        <taxon>Eukaryota</taxon>
        <taxon>Metazoa</taxon>
        <taxon>Ecdysozoa</taxon>
        <taxon>Arthropoda</taxon>
        <taxon>Hexapoda</taxon>
        <taxon>Insecta</taxon>
        <taxon>Pterygota</taxon>
        <taxon>Neoptera</taxon>
        <taxon>Endopterygota</taxon>
        <taxon>Lepidoptera</taxon>
        <taxon>Glossata</taxon>
        <taxon>Ditrysia</taxon>
        <taxon>Tineoidea</taxon>
        <taxon>Psychidae</taxon>
        <taxon>Oiketicinae</taxon>
        <taxon>Eumeta</taxon>
    </lineage>
</organism>
<protein>
    <submittedName>
        <fullName evidence="6">Protein eyes shut homolog</fullName>
    </submittedName>
</protein>
<dbReference type="PROSITE" id="PS01186">
    <property type="entry name" value="EGF_2"/>
    <property type="match status" value="1"/>
</dbReference>
<feature type="domain" description="EGF-like" evidence="5">
    <location>
        <begin position="94"/>
        <end position="131"/>
    </location>
</feature>
<keyword evidence="3 4" id="KW-1015">Disulfide bond</keyword>
<evidence type="ECO:0000256" key="4">
    <source>
        <dbReference type="PROSITE-ProRule" id="PRU00076"/>
    </source>
</evidence>
<dbReference type="SMART" id="SM00181">
    <property type="entry name" value="EGF"/>
    <property type="match status" value="2"/>
</dbReference>
<dbReference type="OrthoDB" id="283575at2759"/>
<comment type="caution">
    <text evidence="6">The sequence shown here is derived from an EMBL/GenBank/DDBJ whole genome shotgun (WGS) entry which is preliminary data.</text>
</comment>
<evidence type="ECO:0000259" key="5">
    <source>
        <dbReference type="PROSITE" id="PS50026"/>
    </source>
</evidence>
<gene>
    <name evidence="6" type="primary">EYS</name>
    <name evidence="6" type="ORF">EVAR_16525_1</name>
</gene>
<dbReference type="InterPro" id="IPR051022">
    <property type="entry name" value="Notch_Cell-Fate_Det"/>
</dbReference>
<feature type="disulfide bond" evidence="4">
    <location>
        <begin position="64"/>
        <end position="81"/>
    </location>
</feature>
<name>A0A4C1U2Q2_EUMVA</name>
<reference evidence="6 7" key="1">
    <citation type="journal article" date="2019" name="Commun. Biol.">
        <title>The bagworm genome reveals a unique fibroin gene that provides high tensile strength.</title>
        <authorList>
            <person name="Kono N."/>
            <person name="Nakamura H."/>
            <person name="Ohtoshi R."/>
            <person name="Tomita M."/>
            <person name="Numata K."/>
            <person name="Arakawa K."/>
        </authorList>
    </citation>
    <scope>NUCLEOTIDE SEQUENCE [LARGE SCALE GENOMIC DNA]</scope>
</reference>
<dbReference type="STRING" id="151549.A0A4C1U2Q2"/>
<dbReference type="Pfam" id="PF00008">
    <property type="entry name" value="EGF"/>
    <property type="match status" value="1"/>
</dbReference>
<sequence length="138" mass="15241">MPTPHNARSDTHLVGFFQISIYIEIRRTLNTKGGKLVVSENWGSQCVRLKVTVKSDNCGDSQDCSGHGVCYSNISMEGYECQCCPGWVGPHCEERDACAPSPCRNNGICVDLAQPNNNTYQCLCPYGIVAEIILYLFD</sequence>
<evidence type="ECO:0000256" key="1">
    <source>
        <dbReference type="ARBA" id="ARBA00022536"/>
    </source>
</evidence>
<keyword evidence="7" id="KW-1185">Reference proteome</keyword>
<dbReference type="Proteomes" id="UP000299102">
    <property type="component" value="Unassembled WGS sequence"/>
</dbReference>
<dbReference type="EMBL" id="BGZK01000121">
    <property type="protein sequence ID" value="GBP20653.1"/>
    <property type="molecule type" value="Genomic_DNA"/>
</dbReference>
<dbReference type="PROSITE" id="PS00022">
    <property type="entry name" value="EGF_1"/>
    <property type="match status" value="1"/>
</dbReference>
<keyword evidence="1 4" id="KW-0245">EGF-like domain</keyword>
<evidence type="ECO:0000313" key="7">
    <source>
        <dbReference type="Proteomes" id="UP000299102"/>
    </source>
</evidence>
<feature type="domain" description="EGF-like" evidence="5">
    <location>
        <begin position="54"/>
        <end position="93"/>
    </location>
</feature>
<evidence type="ECO:0000256" key="3">
    <source>
        <dbReference type="ARBA" id="ARBA00023157"/>
    </source>
</evidence>
<dbReference type="Pfam" id="PF23106">
    <property type="entry name" value="EGF_Teneurin"/>
    <property type="match status" value="1"/>
</dbReference>
<evidence type="ECO:0000256" key="2">
    <source>
        <dbReference type="ARBA" id="ARBA00022737"/>
    </source>
</evidence>
<feature type="disulfide bond" evidence="4">
    <location>
        <begin position="83"/>
        <end position="92"/>
    </location>
</feature>
<dbReference type="Gene3D" id="2.10.25.10">
    <property type="entry name" value="Laminin"/>
    <property type="match status" value="2"/>
</dbReference>
<dbReference type="PROSITE" id="PS50026">
    <property type="entry name" value="EGF_3"/>
    <property type="match status" value="2"/>
</dbReference>
<evidence type="ECO:0000313" key="6">
    <source>
        <dbReference type="EMBL" id="GBP20653.1"/>
    </source>
</evidence>
<accession>A0A4C1U2Q2</accession>
<keyword evidence="2" id="KW-0677">Repeat</keyword>